<dbReference type="RefSeq" id="WP_345693632.1">
    <property type="nucleotide sequence ID" value="NZ_BAABIT010000001.1"/>
</dbReference>
<dbReference type="InterPro" id="IPR019945">
    <property type="entry name" value="F420_G6P_DH-rel"/>
</dbReference>
<proteinExistence type="predicted"/>
<dbReference type="Pfam" id="PF00296">
    <property type="entry name" value="Bac_luciferase"/>
    <property type="match status" value="1"/>
</dbReference>
<protein>
    <submittedName>
        <fullName evidence="3">LLM class F420-dependent oxidoreductase</fullName>
        <ecNumber evidence="3">1.-.-.-</ecNumber>
    </submittedName>
</protein>
<feature type="domain" description="Luciferase-like" evidence="2">
    <location>
        <begin position="8"/>
        <end position="291"/>
    </location>
</feature>
<name>A0ABV9XDM2_9ACTN</name>
<accession>A0ABV9XDM2</accession>
<dbReference type="EC" id="1.-.-.-" evidence="3"/>
<dbReference type="PANTHER" id="PTHR43244">
    <property type="match status" value="1"/>
</dbReference>
<evidence type="ECO:0000256" key="1">
    <source>
        <dbReference type="ARBA" id="ARBA00023002"/>
    </source>
</evidence>
<gene>
    <name evidence="3" type="ORF">ACFPM3_05895</name>
</gene>
<dbReference type="InterPro" id="IPR036661">
    <property type="entry name" value="Luciferase-like_sf"/>
</dbReference>
<evidence type="ECO:0000313" key="3">
    <source>
        <dbReference type="EMBL" id="MFC5021682.1"/>
    </source>
</evidence>
<evidence type="ECO:0000259" key="2">
    <source>
        <dbReference type="Pfam" id="PF00296"/>
    </source>
</evidence>
<evidence type="ECO:0000313" key="4">
    <source>
        <dbReference type="Proteomes" id="UP001595829"/>
    </source>
</evidence>
<reference evidence="4" key="1">
    <citation type="journal article" date="2019" name="Int. J. Syst. Evol. Microbiol.">
        <title>The Global Catalogue of Microorganisms (GCM) 10K type strain sequencing project: providing services to taxonomists for standard genome sequencing and annotation.</title>
        <authorList>
            <consortium name="The Broad Institute Genomics Platform"/>
            <consortium name="The Broad Institute Genome Sequencing Center for Infectious Disease"/>
            <person name="Wu L."/>
            <person name="Ma J."/>
        </authorList>
    </citation>
    <scope>NUCLEOTIDE SEQUENCE [LARGE SCALE GENOMIC DNA]</scope>
    <source>
        <strain evidence="4">CGMCC 4.1648</strain>
    </source>
</reference>
<keyword evidence="4" id="KW-1185">Reference proteome</keyword>
<dbReference type="Proteomes" id="UP001595829">
    <property type="component" value="Unassembled WGS sequence"/>
</dbReference>
<comment type="caution">
    <text evidence="3">The sequence shown here is derived from an EMBL/GenBank/DDBJ whole genome shotgun (WGS) entry which is preliminary data.</text>
</comment>
<dbReference type="EMBL" id="JBHSJD010000002">
    <property type="protein sequence ID" value="MFC5021682.1"/>
    <property type="molecule type" value="Genomic_DNA"/>
</dbReference>
<dbReference type="SUPFAM" id="SSF51679">
    <property type="entry name" value="Bacterial luciferase-like"/>
    <property type="match status" value="1"/>
</dbReference>
<organism evidence="3 4">
    <name type="scientific">Streptomyces coeruleoprunus</name>
    <dbReference type="NCBI Taxonomy" id="285563"/>
    <lineage>
        <taxon>Bacteria</taxon>
        <taxon>Bacillati</taxon>
        <taxon>Actinomycetota</taxon>
        <taxon>Actinomycetes</taxon>
        <taxon>Kitasatosporales</taxon>
        <taxon>Streptomycetaceae</taxon>
        <taxon>Streptomyces</taxon>
    </lineage>
</organism>
<dbReference type="InterPro" id="IPR011251">
    <property type="entry name" value="Luciferase-like_dom"/>
</dbReference>
<dbReference type="CDD" id="cd01097">
    <property type="entry name" value="Tetrahydromethanopterin_reductase"/>
    <property type="match status" value="1"/>
</dbReference>
<sequence length="323" mass="35091">MVQFGYTMMTEQAGPRALVEHVVRAEAAGFDFSVTSDHAFPWLRAQGHSPYAWAVLGAAAQATSRIPLMTYVTCPTFRYHPAVVAQKAATLQLLSEGRFRLGLGSGENLNEHVVGGGWPSAGVRHEMLEEALEIIRALFEGGHVDHRGEHYDVESARLWDLPDEPPQIGVAVSGEQSCALAGRFADLVIATEPDAELLASFDRHGGRGKPRVGQLPVCYDTDKEAAVRRAHEQFRWFGLGWKVNAELPHPDSFEAATRFVRPEDVAGSIACGDDPDDFVAAVKPYADAGFTEIALVQIGGDSQEAFLDWSEKTLLPALRSALG</sequence>
<dbReference type="Gene3D" id="3.20.20.30">
    <property type="entry name" value="Luciferase-like domain"/>
    <property type="match status" value="1"/>
</dbReference>
<dbReference type="GO" id="GO:0016491">
    <property type="term" value="F:oxidoreductase activity"/>
    <property type="evidence" value="ECO:0007669"/>
    <property type="project" value="UniProtKB-KW"/>
</dbReference>
<dbReference type="PANTHER" id="PTHR43244:SF1">
    <property type="entry name" value="5,10-METHYLENETETRAHYDROMETHANOPTERIN REDUCTASE"/>
    <property type="match status" value="1"/>
</dbReference>
<keyword evidence="1 3" id="KW-0560">Oxidoreductase</keyword>
<dbReference type="NCBIfam" id="TIGR03557">
    <property type="entry name" value="F420_G6P_family"/>
    <property type="match status" value="1"/>
</dbReference>
<dbReference type="InterPro" id="IPR050564">
    <property type="entry name" value="F420-G6PD/mer"/>
</dbReference>